<evidence type="ECO:0000256" key="2">
    <source>
        <dbReference type="ARBA" id="ARBA00023125"/>
    </source>
</evidence>
<reference evidence="7 8" key="1">
    <citation type="submission" date="2018-06" db="EMBL/GenBank/DDBJ databases">
        <title>OYT1 Genome Sequencing.</title>
        <authorList>
            <person name="Kato S."/>
            <person name="Itoh T."/>
            <person name="Ohkuma M."/>
        </authorList>
    </citation>
    <scope>NUCLEOTIDE SEQUENCE [LARGE SCALE GENOMIC DNA]</scope>
    <source>
        <strain evidence="7 8">OYT1</strain>
    </source>
</reference>
<evidence type="ECO:0000259" key="6">
    <source>
        <dbReference type="PROSITE" id="PS51900"/>
    </source>
</evidence>
<dbReference type="SUPFAM" id="SSF56349">
    <property type="entry name" value="DNA breaking-rejoining enzymes"/>
    <property type="match status" value="1"/>
</dbReference>
<evidence type="ECO:0000313" key="7">
    <source>
        <dbReference type="EMBL" id="BBE51878.1"/>
    </source>
</evidence>
<dbReference type="InterPro" id="IPR044068">
    <property type="entry name" value="CB"/>
</dbReference>
<dbReference type="Gene3D" id="1.10.443.10">
    <property type="entry name" value="Intergrase catalytic core"/>
    <property type="match status" value="1"/>
</dbReference>
<dbReference type="InterPro" id="IPR050090">
    <property type="entry name" value="Tyrosine_recombinase_XerCD"/>
</dbReference>
<dbReference type="PANTHER" id="PTHR30349:SF94">
    <property type="entry name" value="INTEGRASE_RECOMBINASE HI_1414-RELATED"/>
    <property type="match status" value="1"/>
</dbReference>
<keyword evidence="3" id="KW-0233">DNA recombination</keyword>
<dbReference type="PROSITE" id="PS51898">
    <property type="entry name" value="TYR_RECOMBINASE"/>
    <property type="match status" value="1"/>
</dbReference>
<gene>
    <name evidence="7" type="ORF">OYT1_ch2363</name>
</gene>
<feature type="domain" description="Tyr recombinase" evidence="5">
    <location>
        <begin position="158"/>
        <end position="353"/>
    </location>
</feature>
<dbReference type="Pfam" id="PF00589">
    <property type="entry name" value="Phage_integrase"/>
    <property type="match status" value="1"/>
</dbReference>
<dbReference type="InterPro" id="IPR002104">
    <property type="entry name" value="Integrase_catalytic"/>
</dbReference>
<dbReference type="InterPro" id="IPR011010">
    <property type="entry name" value="DNA_brk_join_enz"/>
</dbReference>
<dbReference type="EMBL" id="AP018738">
    <property type="protein sequence ID" value="BBE51878.1"/>
    <property type="molecule type" value="Genomic_DNA"/>
</dbReference>
<protein>
    <submittedName>
        <fullName evidence="7">Integrase family</fullName>
    </submittedName>
</protein>
<evidence type="ECO:0000256" key="1">
    <source>
        <dbReference type="ARBA" id="ARBA00022908"/>
    </source>
</evidence>
<evidence type="ECO:0000256" key="3">
    <source>
        <dbReference type="ARBA" id="ARBA00023172"/>
    </source>
</evidence>
<dbReference type="CDD" id="cd00796">
    <property type="entry name" value="INT_Rci_Hp1_C"/>
    <property type="match status" value="1"/>
</dbReference>
<dbReference type="PROSITE" id="PS51900">
    <property type="entry name" value="CB"/>
    <property type="match status" value="1"/>
</dbReference>
<dbReference type="Proteomes" id="UP000033070">
    <property type="component" value="Chromosome"/>
</dbReference>
<dbReference type="RefSeq" id="WP_062626678.1">
    <property type="nucleotide sequence ID" value="NZ_AP018738.1"/>
</dbReference>
<evidence type="ECO:0000313" key="8">
    <source>
        <dbReference type="Proteomes" id="UP000033070"/>
    </source>
</evidence>
<dbReference type="PANTHER" id="PTHR30349">
    <property type="entry name" value="PHAGE INTEGRASE-RELATED"/>
    <property type="match status" value="1"/>
</dbReference>
<sequence length="360" mass="41398">MASFRQLPSGKWQAIVRKRGQAPQYRSFDFKQDAQDWSADVETKINRRVFSDLASAREKTLGDALDEYAEYVKSRHRGANIELFRIDRWKSHQLSKRCIADITSEDIELFRKARQAEGVKDGTIRNDINVLRAAWKHGDFKVECPVARSFRVLKPADERDRRLSELEERYLFAALSSTQCSRPDKANRWLSLVARFAIETSARLGEVMSLRWERVDMKAAVATLLKEDTKNGEARLVPLSPGALDTLKSARALNPALTGPVFQTTRSAFDQGWKRAKARARKAYENDCRASSLPVDLGFLDDFRFHDFRHEAASRWALQFSHFDLKQITGHKDDRSLARYVNKSREDVSEIARKMKTRVS</sequence>
<keyword evidence="8" id="KW-1185">Reference proteome</keyword>
<dbReference type="GO" id="GO:0015074">
    <property type="term" value="P:DNA integration"/>
    <property type="evidence" value="ECO:0007669"/>
    <property type="project" value="UniProtKB-KW"/>
</dbReference>
<dbReference type="InterPro" id="IPR013762">
    <property type="entry name" value="Integrase-like_cat_sf"/>
</dbReference>
<dbReference type="AlphaFoldDB" id="A0A2Z6GE98"/>
<keyword evidence="2 4" id="KW-0238">DNA-binding</keyword>
<dbReference type="GO" id="GO:0006310">
    <property type="term" value="P:DNA recombination"/>
    <property type="evidence" value="ECO:0007669"/>
    <property type="project" value="UniProtKB-KW"/>
</dbReference>
<organism evidence="7 8">
    <name type="scientific">Ferriphaselus amnicola</name>
    <dbReference type="NCBI Taxonomy" id="1188319"/>
    <lineage>
        <taxon>Bacteria</taxon>
        <taxon>Pseudomonadati</taxon>
        <taxon>Pseudomonadota</taxon>
        <taxon>Betaproteobacteria</taxon>
        <taxon>Nitrosomonadales</taxon>
        <taxon>Gallionellaceae</taxon>
        <taxon>Ferriphaselus</taxon>
    </lineage>
</organism>
<dbReference type="GO" id="GO:0003677">
    <property type="term" value="F:DNA binding"/>
    <property type="evidence" value="ECO:0007669"/>
    <property type="project" value="UniProtKB-UniRule"/>
</dbReference>
<proteinExistence type="predicted"/>
<accession>A0A2Z6GE98</accession>
<name>A0A2Z6GE98_9PROT</name>
<dbReference type="KEGG" id="fam:OYT1_ch2363"/>
<feature type="domain" description="Core-binding (CB)" evidence="6">
    <location>
        <begin position="59"/>
        <end position="139"/>
    </location>
</feature>
<evidence type="ECO:0000256" key="4">
    <source>
        <dbReference type="PROSITE-ProRule" id="PRU01248"/>
    </source>
</evidence>
<dbReference type="STRING" id="1188319.OYT1_01500"/>
<evidence type="ECO:0000259" key="5">
    <source>
        <dbReference type="PROSITE" id="PS51898"/>
    </source>
</evidence>
<keyword evidence="1" id="KW-0229">DNA integration</keyword>